<keyword evidence="2" id="KW-0813">Transport</keyword>
<dbReference type="Pfam" id="PF03179">
    <property type="entry name" value="V-ATPase_G"/>
    <property type="match status" value="1"/>
</dbReference>
<keyword evidence="4" id="KW-0406">Ion transport</keyword>
<dbReference type="InterPro" id="IPR005124">
    <property type="entry name" value="V-ATPase_G"/>
</dbReference>
<protein>
    <submittedName>
        <fullName evidence="5">Vacuolar ATP synthase subunit G</fullName>
    </submittedName>
</protein>
<proteinExistence type="inferred from homology"/>
<sequence>MTKDQFLILKQNMSRDAELVKKLLETETQGKRRIAQAREENAQLVKEAKDRAHREIEAFQRQEEAKLVELQTKNATEIVQISKDLDERVTREINALNNYASSHIDEAAKLIVKVVLGQ</sequence>
<accession>V6TIQ2</accession>
<evidence type="ECO:0000313" key="5">
    <source>
        <dbReference type="EMBL" id="ESU38172.1"/>
    </source>
</evidence>
<evidence type="ECO:0000256" key="3">
    <source>
        <dbReference type="ARBA" id="ARBA00022781"/>
    </source>
</evidence>
<comment type="caution">
    <text evidence="5">The sequence shown here is derived from an EMBL/GenBank/DDBJ whole genome shotgun (WGS) entry which is preliminary data.</text>
</comment>
<organism evidence="5 6">
    <name type="scientific">Giardia intestinalis</name>
    <name type="common">Giardia lamblia</name>
    <dbReference type="NCBI Taxonomy" id="5741"/>
    <lineage>
        <taxon>Eukaryota</taxon>
        <taxon>Metamonada</taxon>
        <taxon>Diplomonadida</taxon>
        <taxon>Hexamitidae</taxon>
        <taxon>Giardiinae</taxon>
        <taxon>Giardia</taxon>
    </lineage>
</organism>
<evidence type="ECO:0000313" key="6">
    <source>
        <dbReference type="Proteomes" id="UP000018320"/>
    </source>
</evidence>
<evidence type="ECO:0000256" key="1">
    <source>
        <dbReference type="ARBA" id="ARBA00010066"/>
    </source>
</evidence>
<dbReference type="VEuPathDB" id="GiardiaDB:GL50803_0014660"/>
<reference evidence="6" key="1">
    <citation type="submission" date="2012-02" db="EMBL/GenBank/DDBJ databases">
        <title>Genome sequencing of Giardia lamblia Genotypes A2 and B isolates (DH and GS) and comparative analysis with the genomes of Genotypes A1 and E (WB and Pig).</title>
        <authorList>
            <person name="Adam R."/>
            <person name="Dahlstrom E."/>
            <person name="Martens C."/>
            <person name="Bruno D."/>
            <person name="Barbian K."/>
            <person name="Porcella S.F."/>
            <person name="Nash T."/>
        </authorList>
    </citation>
    <scope>NUCLEOTIDE SEQUENCE</scope>
    <source>
        <strain evidence="6">DH</strain>
    </source>
</reference>
<evidence type="ECO:0000256" key="4">
    <source>
        <dbReference type="ARBA" id="ARBA00023065"/>
    </source>
</evidence>
<dbReference type="VEuPathDB" id="GiardiaDB:QR46_3603"/>
<name>V6TIQ2_GIAIN</name>
<dbReference type="VEuPathDB" id="GiardiaDB:GL50581_1256"/>
<dbReference type="Gene3D" id="1.20.5.2950">
    <property type="match status" value="1"/>
</dbReference>
<dbReference type="GO" id="GO:0016471">
    <property type="term" value="C:vacuolar proton-transporting V-type ATPase complex"/>
    <property type="evidence" value="ECO:0007669"/>
    <property type="project" value="InterPro"/>
</dbReference>
<keyword evidence="3" id="KW-0375">Hydrogen ion transport</keyword>
<dbReference type="GO" id="GO:0046961">
    <property type="term" value="F:proton-transporting ATPase activity, rotational mechanism"/>
    <property type="evidence" value="ECO:0007669"/>
    <property type="project" value="InterPro"/>
</dbReference>
<evidence type="ECO:0000256" key="2">
    <source>
        <dbReference type="ARBA" id="ARBA00022448"/>
    </source>
</evidence>
<dbReference type="FunFam" id="1.20.5.2950:FF:000007">
    <property type="entry name" value="Vacuolar ATP synthase subunit G"/>
    <property type="match status" value="1"/>
</dbReference>
<gene>
    <name evidence="5" type="ORF">DHA2_152491</name>
</gene>
<comment type="similarity">
    <text evidence="1">Belongs to the V-ATPase G subunit family.</text>
</comment>
<dbReference type="EMBL" id="AHGT01000016">
    <property type="protein sequence ID" value="ESU38172.1"/>
    <property type="molecule type" value="Genomic_DNA"/>
</dbReference>
<dbReference type="AlphaFoldDB" id="V6TIQ2"/>
<dbReference type="VEuPathDB" id="GiardiaDB:DHA2_152491"/>
<reference evidence="5 6" key="2">
    <citation type="journal article" date="2013" name="Genome Biol. Evol.">
        <title>Genome sequencing of Giardia lamblia genotypes A2 and B isolates (DH and GS) and comparative analysis with the genomes of genotypes A1 and E (WB and Pig).</title>
        <authorList>
            <person name="Adam R.D."/>
            <person name="Dahlstrom E.W."/>
            <person name="Martens C.A."/>
            <person name="Bruno D.P."/>
            <person name="Barbian K.D."/>
            <person name="Ricklefs S.M."/>
            <person name="Hernandez M.M."/>
            <person name="Narla N.P."/>
            <person name="Patel R.B."/>
            <person name="Porcella S.F."/>
            <person name="Nash T.E."/>
        </authorList>
    </citation>
    <scope>NUCLEOTIDE SEQUENCE [LARGE SCALE GENOMIC DNA]</scope>
    <source>
        <strain evidence="5 6">DH</strain>
    </source>
</reference>
<dbReference type="Proteomes" id="UP000018320">
    <property type="component" value="Unassembled WGS sequence"/>
</dbReference>